<feature type="domain" description="Deoxynucleoside kinase" evidence="4">
    <location>
        <begin position="7"/>
        <end position="202"/>
    </location>
</feature>
<accession>A0A0F6YI52</accession>
<dbReference type="EMBL" id="CP011125">
    <property type="protein sequence ID" value="AKF06351.1"/>
    <property type="molecule type" value="Genomic_DNA"/>
</dbReference>
<reference evidence="5 6" key="1">
    <citation type="submission" date="2015-03" db="EMBL/GenBank/DDBJ databases">
        <title>Genome assembly of Sandaracinus amylolyticus DSM 53668.</title>
        <authorList>
            <person name="Sharma G."/>
            <person name="Subramanian S."/>
        </authorList>
    </citation>
    <scope>NUCLEOTIDE SEQUENCE [LARGE SCALE GENOMIC DNA]</scope>
    <source>
        <strain evidence="5 6">DSM 53668</strain>
    </source>
</reference>
<dbReference type="PANTHER" id="PTHR10513:SF35">
    <property type="entry name" value="DEOXYADENOSINE KINASE"/>
    <property type="match status" value="1"/>
</dbReference>
<dbReference type="InterPro" id="IPR031314">
    <property type="entry name" value="DNK_dom"/>
</dbReference>
<dbReference type="KEGG" id="samy:DB32_003500"/>
<feature type="active site" description="Proton acceptor" evidence="1">
    <location>
        <position position="82"/>
    </location>
</feature>
<gene>
    <name evidence="5" type="ORF">DB32_003500</name>
</gene>
<evidence type="ECO:0000256" key="2">
    <source>
        <dbReference type="PIRSR" id="PIRSR000705-2"/>
    </source>
</evidence>
<feature type="binding site" evidence="2">
    <location>
        <position position="47"/>
    </location>
    <ligand>
        <name>substrate</name>
    </ligand>
</feature>
<keyword evidence="6" id="KW-1185">Reference proteome</keyword>
<evidence type="ECO:0000313" key="6">
    <source>
        <dbReference type="Proteomes" id="UP000034883"/>
    </source>
</evidence>
<feature type="binding site" evidence="3">
    <location>
        <begin position="11"/>
        <end position="19"/>
    </location>
    <ligand>
        <name>ATP</name>
        <dbReference type="ChEBI" id="CHEBI:30616"/>
    </ligand>
</feature>
<dbReference type="InterPro" id="IPR027417">
    <property type="entry name" value="P-loop_NTPase"/>
</dbReference>
<dbReference type="Gene3D" id="3.40.50.300">
    <property type="entry name" value="P-loop containing nucleotide triphosphate hydrolases"/>
    <property type="match status" value="1"/>
</dbReference>
<dbReference type="InterPro" id="IPR002624">
    <property type="entry name" value="DCK/DGK"/>
</dbReference>
<sequence>MGGQVLLAVAGNVGSGKTTLTHRLVSRLGFVGLFESTEANPYLADFYGDMRRYALPAQLRFLAQRVIDTRRVIDEGASAIWDRTPWEDADIFAANLHSRGAMDDRDFETYRMLASQLLADVRPPDLLVYLQRSVASCRDNIARRGRDYEDSIPISYLEDLSLRYDAFFESWDRSRKLLVRAEDYDFLRDGSHLSELVGRIAESLPQRFLSFG</sequence>
<feature type="binding site" evidence="2">
    <location>
        <position position="58"/>
    </location>
    <ligand>
        <name>substrate</name>
    </ligand>
</feature>
<proteinExistence type="predicted"/>
<protein>
    <submittedName>
        <fullName evidence="5">Deoxyadenosine kinase</fullName>
    </submittedName>
</protein>
<dbReference type="SUPFAM" id="SSF52540">
    <property type="entry name" value="P-loop containing nucleoside triphosphate hydrolases"/>
    <property type="match status" value="1"/>
</dbReference>
<dbReference type="GO" id="GO:0005524">
    <property type="term" value="F:ATP binding"/>
    <property type="evidence" value="ECO:0007669"/>
    <property type="project" value="UniProtKB-KW"/>
</dbReference>
<dbReference type="InterPro" id="IPR050566">
    <property type="entry name" value="Deoxyribonucleoside_kinase"/>
</dbReference>
<organism evidence="5 6">
    <name type="scientific">Sandaracinus amylolyticus</name>
    <dbReference type="NCBI Taxonomy" id="927083"/>
    <lineage>
        <taxon>Bacteria</taxon>
        <taxon>Pseudomonadati</taxon>
        <taxon>Myxococcota</taxon>
        <taxon>Polyangia</taxon>
        <taxon>Polyangiales</taxon>
        <taxon>Sandaracinaceae</taxon>
        <taxon>Sandaracinus</taxon>
    </lineage>
</organism>
<dbReference type="GO" id="GO:0005737">
    <property type="term" value="C:cytoplasm"/>
    <property type="evidence" value="ECO:0007669"/>
    <property type="project" value="TreeGrafter"/>
</dbReference>
<feature type="binding site" evidence="2">
    <location>
        <position position="149"/>
    </location>
    <ligand>
        <name>substrate</name>
    </ligand>
</feature>
<evidence type="ECO:0000259" key="4">
    <source>
        <dbReference type="Pfam" id="PF01712"/>
    </source>
</evidence>
<dbReference type="Pfam" id="PF01712">
    <property type="entry name" value="dNK"/>
    <property type="match status" value="1"/>
</dbReference>
<keyword evidence="5" id="KW-0808">Transferase</keyword>
<dbReference type="PANTHER" id="PTHR10513">
    <property type="entry name" value="DEOXYNUCLEOSIDE KINASE"/>
    <property type="match status" value="1"/>
</dbReference>
<feature type="binding site" evidence="2">
    <location>
        <position position="88"/>
    </location>
    <ligand>
        <name>substrate</name>
    </ligand>
</feature>
<dbReference type="AlphaFoldDB" id="A0A0F6YI52"/>
<evidence type="ECO:0000256" key="1">
    <source>
        <dbReference type="PIRSR" id="PIRSR000705-1"/>
    </source>
</evidence>
<dbReference type="STRING" id="927083.DB32_003500"/>
<evidence type="ECO:0000313" key="5">
    <source>
        <dbReference type="EMBL" id="AKF06351.1"/>
    </source>
</evidence>
<evidence type="ECO:0000256" key="3">
    <source>
        <dbReference type="PIRSR" id="PIRSR000705-3"/>
    </source>
</evidence>
<keyword evidence="3" id="KW-0067">ATP-binding</keyword>
<dbReference type="PIRSF" id="PIRSF000705">
    <property type="entry name" value="DNK"/>
    <property type="match status" value="1"/>
</dbReference>
<dbReference type="GO" id="GO:0019136">
    <property type="term" value="F:deoxynucleoside kinase activity"/>
    <property type="evidence" value="ECO:0007669"/>
    <property type="project" value="InterPro"/>
</dbReference>
<dbReference type="Proteomes" id="UP000034883">
    <property type="component" value="Chromosome"/>
</dbReference>
<feature type="binding site" evidence="2">
    <location>
        <position position="35"/>
    </location>
    <ligand>
        <name>substrate</name>
    </ligand>
</feature>
<keyword evidence="5" id="KW-0418">Kinase</keyword>
<keyword evidence="3" id="KW-0547">Nucleotide-binding</keyword>
<dbReference type="CDD" id="cd01673">
    <property type="entry name" value="dNK"/>
    <property type="match status" value="1"/>
</dbReference>
<name>A0A0F6YI52_9BACT</name>
<feature type="binding site" evidence="2">
    <location>
        <position position="83"/>
    </location>
    <ligand>
        <name>substrate</name>
    </ligand>
</feature>